<organism evidence="2 3">
    <name type="scientific">Elysia marginata</name>
    <dbReference type="NCBI Taxonomy" id="1093978"/>
    <lineage>
        <taxon>Eukaryota</taxon>
        <taxon>Metazoa</taxon>
        <taxon>Spiralia</taxon>
        <taxon>Lophotrochozoa</taxon>
        <taxon>Mollusca</taxon>
        <taxon>Gastropoda</taxon>
        <taxon>Heterobranchia</taxon>
        <taxon>Euthyneura</taxon>
        <taxon>Panpulmonata</taxon>
        <taxon>Sacoglossa</taxon>
        <taxon>Placobranchoidea</taxon>
        <taxon>Plakobranchidae</taxon>
        <taxon>Elysia</taxon>
    </lineage>
</organism>
<keyword evidence="3" id="KW-1185">Reference proteome</keyword>
<feature type="domain" description="Focadhesin C-terminal" evidence="1">
    <location>
        <begin position="271"/>
        <end position="551"/>
    </location>
</feature>
<sequence length="585" mass="64140">MTKLESRQVEDSIKNVAEVWMKNIAEEKSSTSSLYGLMAMLGSERMHIQVQSRQSAGAWMLGLLHWSLRFVPGSQSTAPPTYSYLPETSFLRATVAFLLEAGAPASGSEVTTQSCGQISAALRSLCGPGLSLPPLDWAGLLSPLMRLGYSEEVRILCLQVAALRMCESPSAASFVSSWLTPPLFSSLSMSSQAALHCWLPQVIKSVTPATLKIYLERSCSPAFTDLSILFSQAMAAGSSHGRKDQAVASSECYSKVNAESKENHIAQYERSLHHVVMSILAGLRDALAVDDPPHSVTMLLYEAVGRFYQLLPLGATEKFTNRYVALLQALAKCLALVPDDVLDSILVSDFIDATTQLKGSFIRSHLVASGQQPIAFLNLMIDAAFNVPGWNHSLAICLLATCLASLPRVDSADQDNCLQWLTELLGHTSSIATGAWPLAESGPPKDEVIHHLISVVTAVFLVFTSLDHDDLTIFGLDFKLFMKTDKEQSEVEVTLKNSKSQEKLYHILPQFIMQLKDISNCLPLSVLPLVLKKWDQVLAKVIDWLLTIGNQDHTDNLDKSDVYASLLWMVTGKGTEHSFLNCRHT</sequence>
<dbReference type="Pfam" id="PF11229">
    <property type="entry name" value="Focadhesin"/>
    <property type="match status" value="2"/>
</dbReference>
<reference evidence="2 3" key="1">
    <citation type="journal article" date="2021" name="Elife">
        <title>Chloroplast acquisition without the gene transfer in kleptoplastic sea slugs, Plakobranchus ocellatus.</title>
        <authorList>
            <person name="Maeda T."/>
            <person name="Takahashi S."/>
            <person name="Yoshida T."/>
            <person name="Shimamura S."/>
            <person name="Takaki Y."/>
            <person name="Nagai Y."/>
            <person name="Toyoda A."/>
            <person name="Suzuki Y."/>
            <person name="Arimoto A."/>
            <person name="Ishii H."/>
            <person name="Satoh N."/>
            <person name="Nishiyama T."/>
            <person name="Hasebe M."/>
            <person name="Maruyama T."/>
            <person name="Minagawa J."/>
            <person name="Obokata J."/>
            <person name="Shigenobu S."/>
        </authorList>
    </citation>
    <scope>NUCLEOTIDE SEQUENCE [LARGE SCALE GENOMIC DNA]</scope>
</reference>
<protein>
    <submittedName>
        <fullName evidence="2">Focadhesin</fullName>
    </submittedName>
</protein>
<dbReference type="InterPro" id="IPR021392">
    <property type="entry name" value="Focadhesin_C"/>
</dbReference>
<accession>A0AAV4GP59</accession>
<dbReference type="GO" id="GO:0060147">
    <property type="term" value="P:regulation of post-transcriptional gene silencing"/>
    <property type="evidence" value="ECO:0007669"/>
    <property type="project" value="InterPro"/>
</dbReference>
<evidence type="ECO:0000259" key="1">
    <source>
        <dbReference type="Pfam" id="PF11229"/>
    </source>
</evidence>
<evidence type="ECO:0000313" key="3">
    <source>
        <dbReference type="Proteomes" id="UP000762676"/>
    </source>
</evidence>
<evidence type="ECO:0000313" key="2">
    <source>
        <dbReference type="EMBL" id="GFR87182.1"/>
    </source>
</evidence>
<gene>
    <name evidence="2" type="ORF">ElyMa_004217500</name>
</gene>
<dbReference type="PANTHER" id="PTHR16212">
    <property type="entry name" value="FOCADHESIN FAMILY MEMBER"/>
    <property type="match status" value="1"/>
</dbReference>
<dbReference type="InterPro" id="IPR045163">
    <property type="entry name" value="Focadhesin/RST1"/>
</dbReference>
<dbReference type="Proteomes" id="UP000762676">
    <property type="component" value="Unassembled WGS sequence"/>
</dbReference>
<feature type="domain" description="Focadhesin C-terminal" evidence="1">
    <location>
        <begin position="54"/>
        <end position="223"/>
    </location>
</feature>
<comment type="caution">
    <text evidence="2">The sequence shown here is derived from an EMBL/GenBank/DDBJ whole genome shotgun (WGS) entry which is preliminary data.</text>
</comment>
<dbReference type="PANTHER" id="PTHR16212:SF4">
    <property type="entry name" value="FOCADHESIN"/>
    <property type="match status" value="1"/>
</dbReference>
<dbReference type="AlphaFoldDB" id="A0AAV4GP59"/>
<dbReference type="EMBL" id="BMAT01008528">
    <property type="protein sequence ID" value="GFR87182.1"/>
    <property type="molecule type" value="Genomic_DNA"/>
</dbReference>
<proteinExistence type="predicted"/>
<name>A0AAV4GP59_9GAST</name>